<evidence type="ECO:0000313" key="5">
    <source>
        <dbReference type="EMBL" id="NED96843.1"/>
    </source>
</evidence>
<dbReference type="SUPFAM" id="SSF50249">
    <property type="entry name" value="Nucleic acid-binding proteins"/>
    <property type="match status" value="1"/>
</dbReference>
<dbReference type="NCBIfam" id="TIGR00621">
    <property type="entry name" value="ssb"/>
    <property type="match status" value="1"/>
</dbReference>
<keyword evidence="1 2" id="KW-0238">DNA-binding</keyword>
<dbReference type="PANTHER" id="PTHR10302:SF0">
    <property type="entry name" value="SINGLE-STRANDED DNA-BINDING PROTEIN, MITOCHONDRIAL"/>
    <property type="match status" value="1"/>
</dbReference>
<feature type="region of interest" description="Disordered" evidence="4">
    <location>
        <begin position="118"/>
        <end position="174"/>
    </location>
</feature>
<evidence type="ECO:0000256" key="1">
    <source>
        <dbReference type="ARBA" id="ARBA00023125"/>
    </source>
</evidence>
<dbReference type="RefSeq" id="WP_163819620.1">
    <property type="nucleotide sequence ID" value="NZ_JAAGOB010000008.1"/>
</dbReference>
<dbReference type="PANTHER" id="PTHR10302">
    <property type="entry name" value="SINGLE-STRANDED DNA-BINDING PROTEIN"/>
    <property type="match status" value="1"/>
</dbReference>
<proteinExistence type="predicted"/>
<reference evidence="5 6" key="1">
    <citation type="submission" date="2020-02" db="EMBL/GenBank/DDBJ databases">
        <authorList>
            <person name="Li X.-J."/>
            <person name="Feng X.-M."/>
        </authorList>
    </citation>
    <scope>NUCLEOTIDE SEQUENCE [LARGE SCALE GENOMIC DNA]</scope>
    <source>
        <strain evidence="5 6">CGMCC 4.7225</strain>
    </source>
</reference>
<evidence type="ECO:0000256" key="4">
    <source>
        <dbReference type="SAM" id="MobiDB-lite"/>
    </source>
</evidence>
<dbReference type="Gene3D" id="2.40.50.140">
    <property type="entry name" value="Nucleic acid-binding proteins"/>
    <property type="match status" value="1"/>
</dbReference>
<comment type="caution">
    <text evidence="5">The sequence shown here is derived from an EMBL/GenBank/DDBJ whole genome shotgun (WGS) entry which is preliminary data.</text>
</comment>
<accession>A0A6N9YPB8</accession>
<evidence type="ECO:0000256" key="3">
    <source>
        <dbReference type="RuleBase" id="RU000524"/>
    </source>
</evidence>
<dbReference type="InterPro" id="IPR011344">
    <property type="entry name" value="ssDNA-bd"/>
</dbReference>
<dbReference type="PROSITE" id="PS50935">
    <property type="entry name" value="SSB"/>
    <property type="match status" value="1"/>
</dbReference>
<dbReference type="GO" id="GO:0003697">
    <property type="term" value="F:single-stranded DNA binding"/>
    <property type="evidence" value="ECO:0007669"/>
    <property type="project" value="InterPro"/>
</dbReference>
<organism evidence="5 6">
    <name type="scientific">Phytoactinopolyspora alkaliphila</name>
    <dbReference type="NCBI Taxonomy" id="1783498"/>
    <lineage>
        <taxon>Bacteria</taxon>
        <taxon>Bacillati</taxon>
        <taxon>Actinomycetota</taxon>
        <taxon>Actinomycetes</taxon>
        <taxon>Jiangellales</taxon>
        <taxon>Jiangellaceae</taxon>
        <taxon>Phytoactinopolyspora</taxon>
    </lineage>
</organism>
<sequence>MTNSFPVALTGRVGTDPNFTIAADTERVTFRLAVDTRRPTDTGAWETVDTVWHDVVAFSHMAEQINRQVRKGDAVLVLGDLRFHTYETREGQRRTRSEVVARAVGPDLRLETVAVDRQGRTRNPTTAITAPVQAPRQGPMLPTPPIPDRRASVRPAASAVPIANHSNTPPNPSI</sequence>
<name>A0A6N9YPB8_9ACTN</name>
<dbReference type="EMBL" id="JAAGOB010000008">
    <property type="protein sequence ID" value="NED96843.1"/>
    <property type="molecule type" value="Genomic_DNA"/>
</dbReference>
<dbReference type="Proteomes" id="UP000469185">
    <property type="component" value="Unassembled WGS sequence"/>
</dbReference>
<gene>
    <name evidence="5" type="ORF">G1H11_16170</name>
</gene>
<dbReference type="CDD" id="cd04496">
    <property type="entry name" value="SSB_OBF"/>
    <property type="match status" value="1"/>
</dbReference>
<dbReference type="GO" id="GO:0006260">
    <property type="term" value="P:DNA replication"/>
    <property type="evidence" value="ECO:0007669"/>
    <property type="project" value="InterPro"/>
</dbReference>
<evidence type="ECO:0000256" key="2">
    <source>
        <dbReference type="PROSITE-ProRule" id="PRU00252"/>
    </source>
</evidence>
<dbReference type="InterPro" id="IPR012340">
    <property type="entry name" value="NA-bd_OB-fold"/>
</dbReference>
<dbReference type="GO" id="GO:0009295">
    <property type="term" value="C:nucleoid"/>
    <property type="evidence" value="ECO:0007669"/>
    <property type="project" value="TreeGrafter"/>
</dbReference>
<protein>
    <recommendedName>
        <fullName evidence="3">Single-stranded DNA-binding protein</fullName>
    </recommendedName>
</protein>
<dbReference type="Pfam" id="PF00436">
    <property type="entry name" value="SSB"/>
    <property type="match status" value="1"/>
</dbReference>
<dbReference type="InterPro" id="IPR000424">
    <property type="entry name" value="Primosome_PriB/ssb"/>
</dbReference>
<keyword evidence="6" id="KW-1185">Reference proteome</keyword>
<dbReference type="AlphaFoldDB" id="A0A6N9YPB8"/>
<evidence type="ECO:0000313" key="6">
    <source>
        <dbReference type="Proteomes" id="UP000469185"/>
    </source>
</evidence>